<evidence type="ECO:0008006" key="4">
    <source>
        <dbReference type="Google" id="ProtNLM"/>
    </source>
</evidence>
<feature type="signal peptide" evidence="1">
    <location>
        <begin position="1"/>
        <end position="20"/>
    </location>
</feature>
<dbReference type="PROSITE" id="PS51257">
    <property type="entry name" value="PROKAR_LIPOPROTEIN"/>
    <property type="match status" value="1"/>
</dbReference>
<dbReference type="KEGG" id="wvi:Weevi_1148"/>
<dbReference type="eggNOG" id="COG2834">
    <property type="taxonomic scope" value="Bacteria"/>
</dbReference>
<dbReference type="AlphaFoldDB" id="F0P2L8"/>
<dbReference type="OrthoDB" id="849114at2"/>
<organism evidence="2 3">
    <name type="scientific">Weeksella virosa (strain ATCC 43766 / DSM 16922 / JCM 21250 / CCUG 30538 / CDC 9751 / IAM 14551 / NBRC 16016 / NCTC 11634 / CL345/78)</name>
    <dbReference type="NCBI Taxonomy" id="865938"/>
    <lineage>
        <taxon>Bacteria</taxon>
        <taxon>Pseudomonadati</taxon>
        <taxon>Bacteroidota</taxon>
        <taxon>Flavobacteriia</taxon>
        <taxon>Flavobacteriales</taxon>
        <taxon>Weeksellaceae</taxon>
        <taxon>Weeksella</taxon>
    </lineage>
</organism>
<dbReference type="EMBL" id="CP002455">
    <property type="protein sequence ID" value="ADX67857.1"/>
    <property type="molecule type" value="Genomic_DNA"/>
</dbReference>
<dbReference type="STRING" id="865938.Weevi_1148"/>
<dbReference type="InterPro" id="IPR025634">
    <property type="entry name" value="DUF4292"/>
</dbReference>
<proteinExistence type="predicted"/>
<evidence type="ECO:0000313" key="2">
    <source>
        <dbReference type="EMBL" id="ADX67857.1"/>
    </source>
</evidence>
<name>F0P2L8_WEEVC</name>
<keyword evidence="1" id="KW-0732">Signal</keyword>
<dbReference type="RefSeq" id="WP_013598247.1">
    <property type="nucleotide sequence ID" value="NC_015144.1"/>
</dbReference>
<gene>
    <name evidence="2" type="ordered locus">Weevi_1148</name>
</gene>
<evidence type="ECO:0000313" key="3">
    <source>
        <dbReference type="Proteomes" id="UP000008641"/>
    </source>
</evidence>
<reference evidence="2 3" key="1">
    <citation type="journal article" date="2011" name="Stand. Genomic Sci.">
        <title>Complete genome sequence of Weeksella virosa type strain (9751).</title>
        <authorList>
            <person name="Lang E."/>
            <person name="Teshima H."/>
            <person name="Lucas S."/>
            <person name="Lapidus A."/>
            <person name="Hammon N."/>
            <person name="Deshpande S."/>
            <person name="Nolan M."/>
            <person name="Cheng J.F."/>
            <person name="Pitluck S."/>
            <person name="Liolios K."/>
            <person name="Pagani I."/>
            <person name="Mikhailova N."/>
            <person name="Ivanova N."/>
            <person name="Mavromatis K."/>
            <person name="Pati A."/>
            <person name="Tapia R."/>
            <person name="Han C."/>
            <person name="Goodwin L."/>
            <person name="Chen A."/>
            <person name="Palaniappan K."/>
            <person name="Land M."/>
            <person name="Hauser L."/>
            <person name="Chang Y.J."/>
            <person name="Jeffries C.D."/>
            <person name="Brambilla E.M."/>
            <person name="Kopitz M."/>
            <person name="Rohde M."/>
            <person name="Goker M."/>
            <person name="Tindall B.J."/>
            <person name="Detter J.C."/>
            <person name="Woyke T."/>
            <person name="Bristow J."/>
            <person name="Eisen J.A."/>
            <person name="Markowitz V."/>
            <person name="Hugenholtz P."/>
            <person name="Klenk H.P."/>
            <person name="Kyrpides N.C."/>
        </authorList>
    </citation>
    <scope>NUCLEOTIDE SEQUENCE [LARGE SCALE GENOMIC DNA]</scope>
    <source>
        <strain evidence="3">ATCC 43766 / DSM 16922 / JCM 21250 / NBRC 16016 / NCTC 11634 / CL345/78</strain>
    </source>
</reference>
<evidence type="ECO:0000256" key="1">
    <source>
        <dbReference type="SAM" id="SignalP"/>
    </source>
</evidence>
<accession>F0P2L8</accession>
<feature type="chain" id="PRO_5003256492" description="Deoxyuridine 5'-triphosphate nucleotidohydrolase" evidence="1">
    <location>
        <begin position="21"/>
        <end position="261"/>
    </location>
</feature>
<keyword evidence="3" id="KW-1185">Reference proteome</keyword>
<dbReference type="Pfam" id="PF14125">
    <property type="entry name" value="DUF4292"/>
    <property type="match status" value="1"/>
</dbReference>
<dbReference type="Proteomes" id="UP000008641">
    <property type="component" value="Chromosome"/>
</dbReference>
<protein>
    <recommendedName>
        <fullName evidence="4">Deoxyuridine 5'-triphosphate nucleotidohydrolase</fullName>
    </recommendedName>
</protein>
<dbReference type="HOGENOM" id="CLU_079899_2_0_10"/>
<sequence>MRKIVISVMISLLLASCASSKRTTTSKINETSAFASSSSAIIKNVISKESSFDYLMIKSTLKADLGDINTGIDATIFIDNQDKIWINAQKFIFKARALVTPDKFQAYENMGKSYIDGDFSFINKILGVDFIDYQKFQNLMLGKVFVNLTDTDFIAEKVDNEYRITPTAAKSKKEAYEQSYIFDSGFRLKEANLHYPKEKVEVQIQYLNWVKAGKEELPKNVKILVKDKKTKQIDLEYNSFTFQQIDTPFSIPSGYKKRDIK</sequence>
<reference evidence="3" key="2">
    <citation type="journal article" date="2011" name="Stand. Genomic Sci.">
        <title>Complete genome sequence of Weeksella virosa type strain (9751T).</title>
        <authorList>
            <person name="Lang E."/>
            <person name="Teshima H."/>
            <person name="Lucas S."/>
            <person name="Lapidus A."/>
            <person name="Hammon N."/>
            <person name="Deshpande S."/>
            <person name="Nolan M."/>
            <person name="Cheng J."/>
            <person name="Pitluck S."/>
            <person name="Liolios K."/>
            <person name="Pagani I."/>
            <person name="Mikhailova N."/>
            <person name="Ivanova N."/>
            <person name="Mavromatis K."/>
            <person name="Pati A."/>
            <person name="Tapia R."/>
            <person name="Han C."/>
            <person name="Goodwin L."/>
            <person name="Chen A."/>
            <person name="Palaniappan K."/>
            <person name="Land M."/>
            <person name="Hauser L."/>
            <person name="Chang Y."/>
            <person name="Jeffries C."/>
            <person name="Brambilla E."/>
            <person name="Kopitz M."/>
            <person name="Rohde M."/>
            <person name="Goker M."/>
            <person name="Tindall B."/>
            <person name="Detter J."/>
            <person name="Woyke T."/>
            <person name="Bristow J."/>
            <person name="Eisen J."/>
            <person name="Markowitz V."/>
            <person name="Hugenholtz P."/>
            <person name="Klenk H."/>
            <person name="Kyrpides N."/>
        </authorList>
    </citation>
    <scope>NUCLEOTIDE SEQUENCE [LARGE SCALE GENOMIC DNA]</scope>
    <source>
        <strain evidence="3">ATCC 43766 / DSM 16922 / JCM 21250 / NBRC 16016 / NCTC 11634 / CL345/78</strain>
    </source>
</reference>